<dbReference type="PANTHER" id="PTHR34937">
    <property type="entry name" value="OS08G0559800 PROTEIN"/>
    <property type="match status" value="1"/>
</dbReference>
<protein>
    <submittedName>
        <fullName evidence="2">Uncharacterized protein</fullName>
    </submittedName>
</protein>
<dbReference type="InterPro" id="IPR040300">
    <property type="entry name" value="At3g49055-like"/>
</dbReference>
<reference evidence="2" key="1">
    <citation type="submission" date="2024-03" db="EMBL/GenBank/DDBJ databases">
        <title>WGS assembly of Saponaria officinalis var. Norfolk2.</title>
        <authorList>
            <person name="Jenkins J."/>
            <person name="Shu S."/>
            <person name="Grimwood J."/>
            <person name="Barry K."/>
            <person name="Goodstein D."/>
            <person name="Schmutz J."/>
            <person name="Leebens-Mack J."/>
            <person name="Osbourn A."/>
        </authorList>
    </citation>
    <scope>NUCLEOTIDE SEQUENCE [LARGE SCALE GENOMIC DNA]</scope>
    <source>
        <strain evidence="2">JIC</strain>
    </source>
</reference>
<name>A0AAW1KW82_SAPOF</name>
<feature type="coiled-coil region" evidence="1">
    <location>
        <begin position="410"/>
        <end position="532"/>
    </location>
</feature>
<organism evidence="2 3">
    <name type="scientific">Saponaria officinalis</name>
    <name type="common">Common soapwort</name>
    <name type="synonym">Lychnis saponaria</name>
    <dbReference type="NCBI Taxonomy" id="3572"/>
    <lineage>
        <taxon>Eukaryota</taxon>
        <taxon>Viridiplantae</taxon>
        <taxon>Streptophyta</taxon>
        <taxon>Embryophyta</taxon>
        <taxon>Tracheophyta</taxon>
        <taxon>Spermatophyta</taxon>
        <taxon>Magnoliopsida</taxon>
        <taxon>eudicotyledons</taxon>
        <taxon>Gunneridae</taxon>
        <taxon>Pentapetalae</taxon>
        <taxon>Caryophyllales</taxon>
        <taxon>Caryophyllaceae</taxon>
        <taxon>Caryophylleae</taxon>
        <taxon>Saponaria</taxon>
    </lineage>
</organism>
<dbReference type="PANTHER" id="PTHR34937:SF2">
    <property type="entry name" value="OS08G0559800 PROTEIN"/>
    <property type="match status" value="1"/>
</dbReference>
<feature type="coiled-coil region" evidence="1">
    <location>
        <begin position="44"/>
        <end position="120"/>
    </location>
</feature>
<keyword evidence="1" id="KW-0175">Coiled coil</keyword>
<dbReference type="EMBL" id="JBDFQZ010000005">
    <property type="protein sequence ID" value="KAK9724646.1"/>
    <property type="molecule type" value="Genomic_DNA"/>
</dbReference>
<dbReference type="Proteomes" id="UP001443914">
    <property type="component" value="Unassembled WGS sequence"/>
</dbReference>
<feature type="coiled-coil region" evidence="1">
    <location>
        <begin position="274"/>
        <end position="319"/>
    </location>
</feature>
<evidence type="ECO:0000313" key="3">
    <source>
        <dbReference type="Proteomes" id="UP001443914"/>
    </source>
</evidence>
<keyword evidence="3" id="KW-1185">Reference proteome</keyword>
<comment type="caution">
    <text evidence="2">The sequence shown here is derived from an EMBL/GenBank/DDBJ whole genome shotgun (WGS) entry which is preliminary data.</text>
</comment>
<evidence type="ECO:0000256" key="1">
    <source>
        <dbReference type="SAM" id="Coils"/>
    </source>
</evidence>
<accession>A0AAW1KW82</accession>
<proteinExistence type="predicted"/>
<dbReference type="AlphaFoldDB" id="A0AAW1KW82"/>
<sequence>MFLLNDLITSSTTSQLLKSMDILEDQCNETTKTLIDFEEFQPENASLLAEMQSLKQSNEILELRNRESEEKIMDLRLELDDAQKKNIELAMGIEEVLIQRDFLKSEIFAVQERVREKEAELSRKIEVGIYEGMRENGELDVFKVDFSRGFEVLRLIKECLIRVYVGLEVKELGKRVDHESSFECEWEEWKRIKNLLEGLDFVLTILKRIEEKLSAFQEKSDLLKKFEDCKTSISKGFEIIGLVNASLVRICEGFNVEKVECEFDEEMSSFEDGLDFVMRTVKRVEHEVSEYQEKVKKEKRELERSVSSLTEENRDINALLRIALVEKEALEKSLMKLKGGSNEQKRMPLLQFAGRSLQSIGFGFMMGGAACDEHETQKNDDDQGSDNIACSSSVAADFSSECEVEVLNLASAVENLMKKLRLEISHLRKALDESRLDSERLQSLNEKQAQTVTEQTVYIKDLEDKKRRLTLHVKELLTEIKSTEEDVERWREACELEVEAGKRVIQERDKVVAILTQELEKTRAALQVSNNKIKMKEELAQAAMAAQLAAEKSLQLADSRAIGFRERIEALTRQLKDGDSREKNSKIKVSRLCWPWQAFKLPSHANTDRTRDEHSVVRRMPEMQALFQSI</sequence>
<gene>
    <name evidence="2" type="ORF">RND81_05G089300</name>
</gene>
<evidence type="ECO:0000313" key="2">
    <source>
        <dbReference type="EMBL" id="KAK9724646.1"/>
    </source>
</evidence>